<dbReference type="RefSeq" id="XP_007457572.1">
    <property type="nucleotide sequence ID" value="XM_007457510.1"/>
</dbReference>
<dbReference type="Gene3D" id="6.10.140.140">
    <property type="match status" value="1"/>
</dbReference>
<gene>
    <name evidence="3" type="primary">LOC103073230</name>
</gene>
<dbReference type="InterPro" id="IPR050169">
    <property type="entry name" value="Krueppel_C2H2_ZnF"/>
</dbReference>
<dbReference type="SMART" id="SM00349">
    <property type="entry name" value="KRAB"/>
    <property type="match status" value="1"/>
</dbReference>
<protein>
    <submittedName>
        <fullName evidence="3">Zinc finger protein 154-like</fullName>
    </submittedName>
</protein>
<name>A0A340XBW2_LIPVE</name>
<dbReference type="CDD" id="cd07765">
    <property type="entry name" value="KRAB_A-box"/>
    <property type="match status" value="1"/>
</dbReference>
<feature type="domain" description="KRAB" evidence="1">
    <location>
        <begin position="27"/>
        <end position="118"/>
    </location>
</feature>
<dbReference type="InParanoid" id="A0A340XBW2"/>
<dbReference type="AlphaFoldDB" id="A0A340XBW2"/>
<dbReference type="InterPro" id="IPR036051">
    <property type="entry name" value="KRAB_dom_sf"/>
</dbReference>
<dbReference type="Proteomes" id="UP000265300">
    <property type="component" value="Unplaced"/>
</dbReference>
<reference evidence="3" key="1">
    <citation type="submission" date="2025-08" db="UniProtKB">
        <authorList>
            <consortium name="RefSeq"/>
        </authorList>
    </citation>
    <scope>IDENTIFICATION</scope>
</reference>
<dbReference type="PANTHER" id="PTHR23232:SF133">
    <property type="entry name" value="RIKEN CDNA 1700020N01 GENE"/>
    <property type="match status" value="1"/>
</dbReference>
<dbReference type="PROSITE" id="PS50805">
    <property type="entry name" value="KRAB"/>
    <property type="match status" value="1"/>
</dbReference>
<sequence length="156" mass="17252">MAAAAPRDPPQTPMTTEVLMDCTKGCVTFEDVAIYFSQEEWGLLDEAQRCLYHKVMLENFLLTASMATNRVLFTTQESLLGKGFMSLANMGKPCAVSTHLFSSRESTLEKGLTSAVNVENLLDKEPPSLYTREFTLEKGLINVVSVENPLTPESSH</sequence>
<proteinExistence type="predicted"/>
<dbReference type="STRING" id="118797.A0A340XBW2"/>
<evidence type="ECO:0000313" key="3">
    <source>
        <dbReference type="RefSeq" id="XP_007457572.1"/>
    </source>
</evidence>
<dbReference type="GO" id="GO:0006355">
    <property type="term" value="P:regulation of DNA-templated transcription"/>
    <property type="evidence" value="ECO:0007669"/>
    <property type="project" value="InterPro"/>
</dbReference>
<dbReference type="SUPFAM" id="SSF109640">
    <property type="entry name" value="KRAB domain (Kruppel-associated box)"/>
    <property type="match status" value="1"/>
</dbReference>
<dbReference type="PANTHER" id="PTHR23232">
    <property type="entry name" value="KRAB DOMAIN C2H2 ZINC FINGER"/>
    <property type="match status" value="1"/>
</dbReference>
<organism evidence="2 3">
    <name type="scientific">Lipotes vexillifer</name>
    <name type="common">Yangtze river dolphin</name>
    <dbReference type="NCBI Taxonomy" id="118797"/>
    <lineage>
        <taxon>Eukaryota</taxon>
        <taxon>Metazoa</taxon>
        <taxon>Chordata</taxon>
        <taxon>Craniata</taxon>
        <taxon>Vertebrata</taxon>
        <taxon>Euteleostomi</taxon>
        <taxon>Mammalia</taxon>
        <taxon>Eutheria</taxon>
        <taxon>Laurasiatheria</taxon>
        <taxon>Artiodactyla</taxon>
        <taxon>Whippomorpha</taxon>
        <taxon>Cetacea</taxon>
        <taxon>Odontoceti</taxon>
        <taxon>Lipotidae</taxon>
        <taxon>Lipotes</taxon>
    </lineage>
</organism>
<dbReference type="KEGG" id="lve:103073230"/>
<evidence type="ECO:0000259" key="1">
    <source>
        <dbReference type="PROSITE" id="PS50805"/>
    </source>
</evidence>
<dbReference type="GeneID" id="103073230"/>
<dbReference type="Pfam" id="PF01352">
    <property type="entry name" value="KRAB"/>
    <property type="match status" value="1"/>
</dbReference>
<accession>A0A340XBW2</accession>
<evidence type="ECO:0000313" key="2">
    <source>
        <dbReference type="Proteomes" id="UP000265300"/>
    </source>
</evidence>
<keyword evidence="2" id="KW-1185">Reference proteome</keyword>
<dbReference type="InterPro" id="IPR001909">
    <property type="entry name" value="KRAB"/>
</dbReference>